<dbReference type="EMBL" id="SWKU01000019">
    <property type="protein sequence ID" value="KAF2998599.1"/>
    <property type="molecule type" value="Genomic_DNA"/>
</dbReference>
<dbReference type="PANTHER" id="PTHR38111">
    <property type="entry name" value="ZN(2)-C6 FUNGAL-TYPE DOMAIN-CONTAINING PROTEIN-RELATED"/>
    <property type="match status" value="1"/>
</dbReference>
<name>A0A9P4T9Y0_CURKU</name>
<feature type="compositionally biased region" description="Basic residues" evidence="1">
    <location>
        <begin position="7"/>
        <end position="16"/>
    </location>
</feature>
<sequence length="505" mass="55566">MTDRVTKPRARKKKPVAKPNVVTIREDSESAQAPDRRDSTLTAKSEISDSETQLHNIPSPVPFSEGGALPPEAEKAVATIRYQYRAPRLIEPSRVQGDALDMAFLLHFVELNQTKNNYTPELPWLTHLPVIHSKAAKPAVRLSIRAASMAFYAKLHNDPAILVDSFQWYTKSLGAQRMSLARLNGPGRIPDDEEILVPIILGLYEVYAGTTSDSVLHHVVAACEIIKMRGPENCKSGIVWPMFKAMRVSDAQKALIVNKPSVFASPDWMTIPFVNMPRNAHHDLADIMLMIPDCASLCGIDGSLRTFHSKPFPPGIDLEPCRKRTKELIADLDQWAATYPYLAKPASGLQVVEANMANLSVNGVKPAFEGSKDVILPDSFIALTIATYESVHLTLILLMHKLNTQDPWSQENSPHSSPATLSPPSESGLALFDEAVQSARVIMKTTEHLEGTKTVGFDFIRSVTPVVVVAILGPTQELMHAAMATLKRWGEKRGMGGLVGAWMHL</sequence>
<evidence type="ECO:0000256" key="1">
    <source>
        <dbReference type="SAM" id="MobiDB-lite"/>
    </source>
</evidence>
<keyword evidence="3" id="KW-1185">Reference proteome</keyword>
<evidence type="ECO:0000313" key="2">
    <source>
        <dbReference type="EMBL" id="KAF2998599.1"/>
    </source>
</evidence>
<dbReference type="OrthoDB" id="3525185at2759"/>
<dbReference type="PANTHER" id="PTHR38111:SF2">
    <property type="entry name" value="FINGER DOMAIN PROTEIN, PUTATIVE (AFU_ORTHOLOGUE AFUA_1G01560)-RELATED"/>
    <property type="match status" value="1"/>
</dbReference>
<protein>
    <submittedName>
        <fullName evidence="2">Uncharacterized protein</fullName>
    </submittedName>
</protein>
<organism evidence="2 3">
    <name type="scientific">Curvularia kusanoi</name>
    <name type="common">Cochliobolus kusanoi</name>
    <dbReference type="NCBI Taxonomy" id="90978"/>
    <lineage>
        <taxon>Eukaryota</taxon>
        <taxon>Fungi</taxon>
        <taxon>Dikarya</taxon>
        <taxon>Ascomycota</taxon>
        <taxon>Pezizomycotina</taxon>
        <taxon>Dothideomycetes</taxon>
        <taxon>Pleosporomycetidae</taxon>
        <taxon>Pleosporales</taxon>
        <taxon>Pleosporineae</taxon>
        <taxon>Pleosporaceae</taxon>
        <taxon>Curvularia</taxon>
    </lineage>
</organism>
<feature type="region of interest" description="Disordered" evidence="1">
    <location>
        <begin position="1"/>
        <end position="69"/>
    </location>
</feature>
<proteinExistence type="predicted"/>
<dbReference type="AlphaFoldDB" id="A0A9P4T9Y0"/>
<comment type="caution">
    <text evidence="2">The sequence shown here is derived from an EMBL/GenBank/DDBJ whole genome shotgun (WGS) entry which is preliminary data.</text>
</comment>
<gene>
    <name evidence="2" type="ORF">E8E13_006754</name>
</gene>
<dbReference type="InterPro" id="IPR053178">
    <property type="entry name" value="Osmoadaptation_assoc"/>
</dbReference>
<accession>A0A9P4T9Y0</accession>
<reference evidence="2" key="1">
    <citation type="submission" date="2019-04" db="EMBL/GenBank/DDBJ databases">
        <title>Sequencing of skin fungus with MAO and IRED activity.</title>
        <authorList>
            <person name="Marsaioli A.J."/>
            <person name="Bonatto J.M.C."/>
            <person name="Reis Junior O."/>
        </authorList>
    </citation>
    <scope>NUCLEOTIDE SEQUENCE</scope>
    <source>
        <strain evidence="2">30M1</strain>
    </source>
</reference>
<feature type="compositionally biased region" description="Basic and acidic residues" evidence="1">
    <location>
        <begin position="24"/>
        <end position="39"/>
    </location>
</feature>
<dbReference type="Proteomes" id="UP000801428">
    <property type="component" value="Unassembled WGS sequence"/>
</dbReference>
<feature type="compositionally biased region" description="Polar residues" evidence="1">
    <location>
        <begin position="40"/>
        <end position="56"/>
    </location>
</feature>
<evidence type="ECO:0000313" key="3">
    <source>
        <dbReference type="Proteomes" id="UP000801428"/>
    </source>
</evidence>